<dbReference type="GO" id="GO:0043171">
    <property type="term" value="P:peptide catabolic process"/>
    <property type="evidence" value="ECO:0007669"/>
    <property type="project" value="TreeGrafter"/>
</dbReference>
<dbReference type="GO" id="GO:0005615">
    <property type="term" value="C:extracellular space"/>
    <property type="evidence" value="ECO:0007669"/>
    <property type="project" value="TreeGrafter"/>
</dbReference>
<comment type="subunit">
    <text evidence="5">Homodimer; disulfide-linked.</text>
</comment>
<evidence type="ECO:0000256" key="12">
    <source>
        <dbReference type="ARBA" id="ARBA00022833"/>
    </source>
</evidence>
<dbReference type="OrthoDB" id="10031169at2759"/>
<feature type="non-terminal residue" evidence="17">
    <location>
        <position position="1"/>
    </location>
</feature>
<dbReference type="GO" id="GO:0004230">
    <property type="term" value="F:glutamyl aminopeptidase activity"/>
    <property type="evidence" value="ECO:0007669"/>
    <property type="project" value="UniProtKB-EC"/>
</dbReference>
<sequence>ERLLLYKNDTSTTSSKQNIATVIAHELSHQWFGDLVSPAWWDYLWLNEGFATYFEYFATHA</sequence>
<keyword evidence="12" id="KW-0862">Zinc</keyword>
<dbReference type="GO" id="GO:0005737">
    <property type="term" value="C:cytoplasm"/>
    <property type="evidence" value="ECO:0007669"/>
    <property type="project" value="TreeGrafter"/>
</dbReference>
<evidence type="ECO:0000256" key="6">
    <source>
        <dbReference type="ARBA" id="ARBA00012567"/>
    </source>
</evidence>
<dbReference type="GO" id="GO:0008270">
    <property type="term" value="F:zinc ion binding"/>
    <property type="evidence" value="ECO:0007669"/>
    <property type="project" value="InterPro"/>
</dbReference>
<dbReference type="SUPFAM" id="SSF55486">
    <property type="entry name" value="Metalloproteases ('zincins'), catalytic domain"/>
    <property type="match status" value="1"/>
</dbReference>
<dbReference type="GO" id="GO:0005886">
    <property type="term" value="C:plasma membrane"/>
    <property type="evidence" value="ECO:0007669"/>
    <property type="project" value="UniProtKB-SubCell"/>
</dbReference>
<keyword evidence="10" id="KW-0479">Metal-binding</keyword>
<dbReference type="InParanoid" id="A0A6L2PW81"/>
<keyword evidence="15" id="KW-0449">Lipoprotein</keyword>
<evidence type="ECO:0000256" key="7">
    <source>
        <dbReference type="ARBA" id="ARBA00022438"/>
    </source>
</evidence>
<evidence type="ECO:0000256" key="4">
    <source>
        <dbReference type="ARBA" id="ARBA00010136"/>
    </source>
</evidence>
<keyword evidence="8" id="KW-0336">GPI-anchor</keyword>
<keyword evidence="8" id="KW-0325">Glycoprotein</keyword>
<evidence type="ECO:0000256" key="5">
    <source>
        <dbReference type="ARBA" id="ARBA00011748"/>
    </source>
</evidence>
<reference evidence="18" key="1">
    <citation type="submission" date="2020-01" db="EMBL/GenBank/DDBJ databases">
        <title>Draft genome sequence of the Termite Coptotermes fromosanus.</title>
        <authorList>
            <person name="Itakura S."/>
            <person name="Yosikawa Y."/>
            <person name="Umezawa K."/>
        </authorList>
    </citation>
    <scope>NUCLEOTIDE SEQUENCE [LARGE SCALE GENOMIC DNA]</scope>
</reference>
<dbReference type="InterPro" id="IPR014782">
    <property type="entry name" value="Peptidase_M1_dom"/>
</dbReference>
<evidence type="ECO:0000256" key="11">
    <source>
        <dbReference type="ARBA" id="ARBA00022801"/>
    </source>
</evidence>
<protein>
    <recommendedName>
        <fullName evidence="6">glutamyl aminopeptidase</fullName>
        <ecNumber evidence="6">3.4.11.7</ecNumber>
    </recommendedName>
</protein>
<dbReference type="InterPro" id="IPR027268">
    <property type="entry name" value="Peptidase_M4/M1_CTD_sf"/>
</dbReference>
<dbReference type="PANTHER" id="PTHR11533:SF276">
    <property type="entry name" value="GLUTAMYL AMINOPEPTIDASE"/>
    <property type="match status" value="1"/>
</dbReference>
<organism evidence="17 18">
    <name type="scientific">Coptotermes formosanus</name>
    <name type="common">Formosan subterranean termite</name>
    <dbReference type="NCBI Taxonomy" id="36987"/>
    <lineage>
        <taxon>Eukaryota</taxon>
        <taxon>Metazoa</taxon>
        <taxon>Ecdysozoa</taxon>
        <taxon>Arthropoda</taxon>
        <taxon>Hexapoda</taxon>
        <taxon>Insecta</taxon>
        <taxon>Pterygota</taxon>
        <taxon>Neoptera</taxon>
        <taxon>Polyneoptera</taxon>
        <taxon>Dictyoptera</taxon>
        <taxon>Blattodea</taxon>
        <taxon>Blattoidea</taxon>
        <taxon>Termitoidae</taxon>
        <taxon>Rhinotermitidae</taxon>
        <taxon>Coptotermes</taxon>
    </lineage>
</organism>
<evidence type="ECO:0000313" key="18">
    <source>
        <dbReference type="Proteomes" id="UP000502823"/>
    </source>
</evidence>
<evidence type="ECO:0000256" key="15">
    <source>
        <dbReference type="ARBA" id="ARBA00023288"/>
    </source>
</evidence>
<comment type="similarity">
    <text evidence="4">Belongs to the peptidase M1 family.</text>
</comment>
<dbReference type="EMBL" id="BLKM01012570">
    <property type="protein sequence ID" value="GFG36893.1"/>
    <property type="molecule type" value="Genomic_DNA"/>
</dbReference>
<dbReference type="Gene3D" id="1.10.390.10">
    <property type="entry name" value="Neutral Protease Domain 2"/>
    <property type="match status" value="1"/>
</dbReference>
<keyword evidence="9" id="KW-0645">Protease</keyword>
<evidence type="ECO:0000256" key="10">
    <source>
        <dbReference type="ARBA" id="ARBA00022723"/>
    </source>
</evidence>
<comment type="caution">
    <text evidence="17">The sequence shown here is derived from an EMBL/GenBank/DDBJ whole genome shotgun (WGS) entry which is preliminary data.</text>
</comment>
<keyword evidence="13" id="KW-0106">Calcium</keyword>
<dbReference type="Pfam" id="PF01433">
    <property type="entry name" value="Peptidase_M1"/>
    <property type="match status" value="1"/>
</dbReference>
<evidence type="ECO:0000313" key="17">
    <source>
        <dbReference type="EMBL" id="GFG36893.1"/>
    </source>
</evidence>
<evidence type="ECO:0000256" key="13">
    <source>
        <dbReference type="ARBA" id="ARBA00022837"/>
    </source>
</evidence>
<evidence type="ECO:0000256" key="3">
    <source>
        <dbReference type="ARBA" id="ARBA00004609"/>
    </source>
</evidence>
<feature type="non-terminal residue" evidence="17">
    <location>
        <position position="61"/>
    </location>
</feature>
<dbReference type="PRINTS" id="PR00756">
    <property type="entry name" value="ALADIPTASE"/>
</dbReference>
<comment type="catalytic activity">
    <reaction evidence="1">
        <text>Release of N-terminal glutamate (and to a lesser extent aspartate) from a peptide.</text>
        <dbReference type="EC" id="3.4.11.7"/>
    </reaction>
</comment>
<name>A0A6L2PW81_COPFO</name>
<dbReference type="EC" id="3.4.11.7" evidence="6"/>
<dbReference type="InterPro" id="IPR050344">
    <property type="entry name" value="Peptidase_M1_aminopeptidases"/>
</dbReference>
<dbReference type="GO" id="GO:0070006">
    <property type="term" value="F:metalloaminopeptidase activity"/>
    <property type="evidence" value="ECO:0007669"/>
    <property type="project" value="TreeGrafter"/>
</dbReference>
<dbReference type="PANTHER" id="PTHR11533">
    <property type="entry name" value="PROTEASE M1 ZINC METALLOPROTEASE"/>
    <property type="match status" value="1"/>
</dbReference>
<evidence type="ECO:0000256" key="8">
    <source>
        <dbReference type="ARBA" id="ARBA00022622"/>
    </source>
</evidence>
<keyword evidence="8" id="KW-0472">Membrane</keyword>
<gene>
    <name evidence="17" type="ORF">Cfor_03482</name>
</gene>
<evidence type="ECO:0000256" key="2">
    <source>
        <dbReference type="ARBA" id="ARBA00001947"/>
    </source>
</evidence>
<evidence type="ECO:0000259" key="16">
    <source>
        <dbReference type="Pfam" id="PF01433"/>
    </source>
</evidence>
<evidence type="ECO:0000256" key="1">
    <source>
        <dbReference type="ARBA" id="ARBA00001703"/>
    </source>
</evidence>
<evidence type="ECO:0000256" key="9">
    <source>
        <dbReference type="ARBA" id="ARBA00022670"/>
    </source>
</evidence>
<dbReference type="GO" id="GO:0098552">
    <property type="term" value="C:side of membrane"/>
    <property type="evidence" value="ECO:0007669"/>
    <property type="project" value="UniProtKB-KW"/>
</dbReference>
<keyword evidence="14" id="KW-0482">Metalloprotease</keyword>
<accession>A0A6L2PW81</accession>
<dbReference type="GO" id="GO:0006508">
    <property type="term" value="P:proteolysis"/>
    <property type="evidence" value="ECO:0007669"/>
    <property type="project" value="UniProtKB-KW"/>
</dbReference>
<dbReference type="AlphaFoldDB" id="A0A6L2PW81"/>
<feature type="domain" description="Peptidase M1 membrane alanine aminopeptidase" evidence="16">
    <location>
        <begin position="1"/>
        <end position="59"/>
    </location>
</feature>
<comment type="cofactor">
    <cofactor evidence="2">
        <name>Zn(2+)</name>
        <dbReference type="ChEBI" id="CHEBI:29105"/>
    </cofactor>
</comment>
<keyword evidence="7" id="KW-0031">Aminopeptidase</keyword>
<dbReference type="InterPro" id="IPR001930">
    <property type="entry name" value="Peptidase_M1"/>
</dbReference>
<dbReference type="Proteomes" id="UP000502823">
    <property type="component" value="Unassembled WGS sequence"/>
</dbReference>
<proteinExistence type="inferred from homology"/>
<keyword evidence="11" id="KW-0378">Hydrolase</keyword>
<evidence type="ECO:0000256" key="14">
    <source>
        <dbReference type="ARBA" id="ARBA00023049"/>
    </source>
</evidence>
<comment type="subcellular location">
    <subcellularLocation>
        <location evidence="3">Cell membrane</location>
        <topology evidence="3">Lipid-anchor</topology>
        <topology evidence="3">GPI-anchor</topology>
    </subcellularLocation>
</comment>
<keyword evidence="18" id="KW-1185">Reference proteome</keyword>
<dbReference type="GO" id="GO:0042277">
    <property type="term" value="F:peptide binding"/>
    <property type="evidence" value="ECO:0007669"/>
    <property type="project" value="TreeGrafter"/>
</dbReference>